<accession>A0A8R1Z3Z8</accession>
<dbReference type="AlphaFoldDB" id="A0A2A6BD26"/>
<reference evidence="2" key="1">
    <citation type="journal article" date="2008" name="Nat. Genet.">
        <title>The Pristionchus pacificus genome provides a unique perspective on nematode lifestyle and parasitism.</title>
        <authorList>
            <person name="Dieterich C."/>
            <person name="Clifton S.W."/>
            <person name="Schuster L.N."/>
            <person name="Chinwalla A."/>
            <person name="Delehaunty K."/>
            <person name="Dinkelacker I."/>
            <person name="Fulton L."/>
            <person name="Fulton R."/>
            <person name="Godfrey J."/>
            <person name="Minx P."/>
            <person name="Mitreva M."/>
            <person name="Roeseler W."/>
            <person name="Tian H."/>
            <person name="Witte H."/>
            <person name="Yang S.P."/>
            <person name="Wilson R.K."/>
            <person name="Sommer R.J."/>
        </authorList>
    </citation>
    <scope>NUCLEOTIDE SEQUENCE [LARGE SCALE GENOMIC DNA]</scope>
    <source>
        <strain evidence="2">PS312</strain>
    </source>
</reference>
<dbReference type="Proteomes" id="UP000005239">
    <property type="component" value="Unassembled WGS sequence"/>
</dbReference>
<proteinExistence type="predicted"/>
<gene>
    <name evidence="1" type="primary">WBGene00283387</name>
</gene>
<sequence length="91" mass="9899">MTSQTSLLLIALCMGMASAGLFRNCARLHHVVNLPYIAPTIADIGKCPPGCEPESYSPIQIIYVKEGKGQIVENEENGDLVIQSCKASRRH</sequence>
<evidence type="ECO:0000313" key="2">
    <source>
        <dbReference type="Proteomes" id="UP000005239"/>
    </source>
</evidence>
<dbReference type="EnsemblMetazoa" id="PPA45018.1">
    <property type="protein sequence ID" value="PPA45018.1"/>
    <property type="gene ID" value="WBGene00283387"/>
</dbReference>
<accession>A0A2A6BD26</accession>
<keyword evidence="2" id="KW-1185">Reference proteome</keyword>
<organism evidence="1 2">
    <name type="scientific">Pristionchus pacificus</name>
    <name type="common">Parasitic nematode worm</name>
    <dbReference type="NCBI Taxonomy" id="54126"/>
    <lineage>
        <taxon>Eukaryota</taxon>
        <taxon>Metazoa</taxon>
        <taxon>Ecdysozoa</taxon>
        <taxon>Nematoda</taxon>
        <taxon>Chromadorea</taxon>
        <taxon>Rhabditida</taxon>
        <taxon>Rhabditina</taxon>
        <taxon>Diplogasteromorpha</taxon>
        <taxon>Diplogasteroidea</taxon>
        <taxon>Neodiplogasteridae</taxon>
        <taxon>Pristionchus</taxon>
    </lineage>
</organism>
<protein>
    <submittedName>
        <fullName evidence="1">Uncharacterized protein</fullName>
    </submittedName>
</protein>
<name>A0A2A6BD26_PRIPA</name>
<evidence type="ECO:0000313" key="1">
    <source>
        <dbReference type="EnsemblMetazoa" id="PPA45018.1"/>
    </source>
</evidence>
<reference evidence="1" key="2">
    <citation type="submission" date="2022-06" db="UniProtKB">
        <authorList>
            <consortium name="EnsemblMetazoa"/>
        </authorList>
    </citation>
    <scope>IDENTIFICATION</scope>
    <source>
        <strain evidence="1">PS312</strain>
    </source>
</reference>